<evidence type="ECO:0000313" key="1">
    <source>
        <dbReference type="EMBL" id="CRK90075.1"/>
    </source>
</evidence>
<evidence type="ECO:0000313" key="2">
    <source>
        <dbReference type="Proteomes" id="UP000183832"/>
    </source>
</evidence>
<keyword evidence="2" id="KW-1185">Reference proteome</keyword>
<gene>
    <name evidence="1" type="ORF">CLUMA_CG003794</name>
</gene>
<dbReference type="Proteomes" id="UP000183832">
    <property type="component" value="Unassembled WGS sequence"/>
</dbReference>
<accession>A0A1J1HQ22</accession>
<reference evidence="1 2" key="1">
    <citation type="submission" date="2015-04" db="EMBL/GenBank/DDBJ databases">
        <authorList>
            <person name="Syromyatnikov M.Y."/>
            <person name="Popov V.N."/>
        </authorList>
    </citation>
    <scope>NUCLEOTIDE SEQUENCE [LARGE SCALE GENOMIC DNA]</scope>
</reference>
<name>A0A1J1HQ22_9DIPT</name>
<dbReference type="EMBL" id="CVRI01000015">
    <property type="protein sequence ID" value="CRK90075.1"/>
    <property type="molecule type" value="Genomic_DNA"/>
</dbReference>
<sequence length="114" mass="13418">MHSFAFEALSALFALINHQQGKLQDVFAGRNSGEKQIVLLIESASNICCDVKRATINIWDECKFDVTTKLHQQLAFQLDKWSKFLQRTELRLEKQKKKKETFKREQLFMKAHFQ</sequence>
<organism evidence="1 2">
    <name type="scientific">Clunio marinus</name>
    <dbReference type="NCBI Taxonomy" id="568069"/>
    <lineage>
        <taxon>Eukaryota</taxon>
        <taxon>Metazoa</taxon>
        <taxon>Ecdysozoa</taxon>
        <taxon>Arthropoda</taxon>
        <taxon>Hexapoda</taxon>
        <taxon>Insecta</taxon>
        <taxon>Pterygota</taxon>
        <taxon>Neoptera</taxon>
        <taxon>Endopterygota</taxon>
        <taxon>Diptera</taxon>
        <taxon>Nematocera</taxon>
        <taxon>Chironomoidea</taxon>
        <taxon>Chironomidae</taxon>
        <taxon>Clunio</taxon>
    </lineage>
</organism>
<protein>
    <submittedName>
        <fullName evidence="1">CLUMA_CG003794, isoform A</fullName>
    </submittedName>
</protein>
<proteinExistence type="predicted"/>
<dbReference type="AlphaFoldDB" id="A0A1J1HQ22"/>